<sequence length="171" mass="18702">MDQPATSGDLKILQLTDCHLHHDPDKSLLGINTQQSLEEVVASILASGERPDAVVATGDLVHDGSESGYRRLARSLALLGAPALALPGNHDAPRVMERVLGAEGIQVCGQLEIGNWRLILLDSHQPEQEGGRLAPEELERLDALLEDDTHHVLIFVHHHPLPIGCRWLDRI</sequence>
<dbReference type="Gene3D" id="3.60.21.10">
    <property type="match status" value="1"/>
</dbReference>
<keyword evidence="2" id="KW-0378">Hydrolase</keyword>
<protein>
    <recommendedName>
        <fullName evidence="5">Calcineurin-like phosphoesterase domain-containing protein</fullName>
    </recommendedName>
</protein>
<comment type="similarity">
    <text evidence="4">Belongs to the cyclic nucleotide phosphodiesterase class-III family.</text>
</comment>
<comment type="caution">
    <text evidence="6">The sequence shown here is derived from an EMBL/GenBank/DDBJ whole genome shotgun (WGS) entry which is preliminary data.</text>
</comment>
<evidence type="ECO:0000256" key="4">
    <source>
        <dbReference type="ARBA" id="ARBA00025742"/>
    </source>
</evidence>
<name>A0A7C5N345_9GAMM</name>
<dbReference type="Pfam" id="PF00149">
    <property type="entry name" value="Metallophos"/>
    <property type="match status" value="1"/>
</dbReference>
<evidence type="ECO:0000256" key="3">
    <source>
        <dbReference type="ARBA" id="ARBA00023004"/>
    </source>
</evidence>
<organism evidence="6">
    <name type="scientific">Thiolapillus brandeum</name>
    <dbReference type="NCBI Taxonomy" id="1076588"/>
    <lineage>
        <taxon>Bacteria</taxon>
        <taxon>Pseudomonadati</taxon>
        <taxon>Pseudomonadota</taxon>
        <taxon>Gammaproteobacteria</taxon>
        <taxon>Chromatiales</taxon>
        <taxon>Sedimenticolaceae</taxon>
        <taxon>Thiolapillus</taxon>
    </lineage>
</organism>
<evidence type="ECO:0000259" key="5">
    <source>
        <dbReference type="Pfam" id="PF00149"/>
    </source>
</evidence>
<feature type="domain" description="Calcineurin-like phosphoesterase" evidence="5">
    <location>
        <begin position="10"/>
        <end position="167"/>
    </location>
</feature>
<evidence type="ECO:0000256" key="2">
    <source>
        <dbReference type="ARBA" id="ARBA00022801"/>
    </source>
</evidence>
<reference evidence="6" key="1">
    <citation type="journal article" date="2020" name="mSystems">
        <title>Genome- and Community-Level Interaction Insights into Carbon Utilization and Element Cycling Functions of Hydrothermarchaeota in Hydrothermal Sediment.</title>
        <authorList>
            <person name="Zhou Z."/>
            <person name="Liu Y."/>
            <person name="Xu W."/>
            <person name="Pan J."/>
            <person name="Luo Z.H."/>
            <person name="Li M."/>
        </authorList>
    </citation>
    <scope>NUCLEOTIDE SEQUENCE [LARGE SCALE GENOMIC DNA]</scope>
    <source>
        <strain evidence="6">HyVt-535</strain>
    </source>
</reference>
<dbReference type="Proteomes" id="UP000886100">
    <property type="component" value="Unassembled WGS sequence"/>
</dbReference>
<dbReference type="GO" id="GO:0016787">
    <property type="term" value="F:hydrolase activity"/>
    <property type="evidence" value="ECO:0007669"/>
    <property type="project" value="UniProtKB-KW"/>
</dbReference>
<dbReference type="PANTHER" id="PTHR42988:SF2">
    <property type="entry name" value="CYCLIC NUCLEOTIDE PHOSPHODIESTERASE CBUA0032-RELATED"/>
    <property type="match status" value="1"/>
</dbReference>
<keyword evidence="1" id="KW-0479">Metal-binding</keyword>
<dbReference type="InterPro" id="IPR004843">
    <property type="entry name" value="Calcineurin-like_PHP"/>
</dbReference>
<dbReference type="InterPro" id="IPR029052">
    <property type="entry name" value="Metallo-depent_PP-like"/>
</dbReference>
<dbReference type="SUPFAM" id="SSF56300">
    <property type="entry name" value="Metallo-dependent phosphatases"/>
    <property type="match status" value="1"/>
</dbReference>
<dbReference type="PANTHER" id="PTHR42988">
    <property type="entry name" value="PHOSPHOHYDROLASE"/>
    <property type="match status" value="1"/>
</dbReference>
<feature type="non-terminal residue" evidence="6">
    <location>
        <position position="171"/>
    </location>
</feature>
<accession>A0A7C5N345</accession>
<dbReference type="InterPro" id="IPR050884">
    <property type="entry name" value="CNP_phosphodiesterase-III"/>
</dbReference>
<dbReference type="AlphaFoldDB" id="A0A7C5N345"/>
<dbReference type="GO" id="GO:0046872">
    <property type="term" value="F:metal ion binding"/>
    <property type="evidence" value="ECO:0007669"/>
    <property type="project" value="UniProtKB-KW"/>
</dbReference>
<evidence type="ECO:0000313" key="6">
    <source>
        <dbReference type="EMBL" id="HHH13483.1"/>
    </source>
</evidence>
<proteinExistence type="inferred from homology"/>
<dbReference type="EMBL" id="DROM01000277">
    <property type="protein sequence ID" value="HHH13483.1"/>
    <property type="molecule type" value="Genomic_DNA"/>
</dbReference>
<gene>
    <name evidence="6" type="ORF">ENJ98_04540</name>
</gene>
<evidence type="ECO:0000256" key="1">
    <source>
        <dbReference type="ARBA" id="ARBA00022723"/>
    </source>
</evidence>
<keyword evidence="3" id="KW-0408">Iron</keyword>